<evidence type="ECO:0000256" key="1">
    <source>
        <dbReference type="ARBA" id="ARBA00022729"/>
    </source>
</evidence>
<dbReference type="AlphaFoldDB" id="A0A4R2L0M0"/>
<feature type="signal peptide" evidence="2">
    <location>
        <begin position="1"/>
        <end position="27"/>
    </location>
</feature>
<evidence type="ECO:0000256" key="2">
    <source>
        <dbReference type="SAM" id="SignalP"/>
    </source>
</evidence>
<dbReference type="InterPro" id="IPR052910">
    <property type="entry name" value="ABC-Purine-Binding"/>
</dbReference>
<dbReference type="InterPro" id="IPR028082">
    <property type="entry name" value="Peripla_BP_I"/>
</dbReference>
<dbReference type="Pfam" id="PF02608">
    <property type="entry name" value="Bmp"/>
    <property type="match status" value="1"/>
</dbReference>
<dbReference type="SUPFAM" id="SSF53822">
    <property type="entry name" value="Periplasmic binding protein-like I"/>
    <property type="match status" value="1"/>
</dbReference>
<dbReference type="InterPro" id="IPR003760">
    <property type="entry name" value="PnrA-like"/>
</dbReference>
<reference evidence="4 5" key="1">
    <citation type="submission" date="2019-03" db="EMBL/GenBank/DDBJ databases">
        <title>Genomic Encyclopedia of Type Strains, Phase IV (KMG-IV): sequencing the most valuable type-strain genomes for metagenomic binning, comparative biology and taxonomic classification.</title>
        <authorList>
            <person name="Goeker M."/>
        </authorList>
    </citation>
    <scope>NUCLEOTIDE SEQUENCE [LARGE SCALE GENOMIC DNA]</scope>
    <source>
        <strain evidence="4 5">DSM 25287</strain>
    </source>
</reference>
<dbReference type="RefSeq" id="WP_132545416.1">
    <property type="nucleotide sequence ID" value="NZ_SLWY01000026.1"/>
</dbReference>
<dbReference type="PANTHER" id="PTHR43208">
    <property type="entry name" value="ABC TRANSPORTER SUBSTRATE-BINDING PROTEIN"/>
    <property type="match status" value="1"/>
</dbReference>
<dbReference type="Proteomes" id="UP000295765">
    <property type="component" value="Unassembled WGS sequence"/>
</dbReference>
<sequence>MLTRRRLLIAGVSAGTLAALAPVLARADNVKPSLPLKIGFVYVSPIGEAGWTYQHDLGRRAIEAAFGDKVQVRYAENVPEGNDSERVIRDFAADGAGLVFTTTFGYMNPTIRIARQFPRVVFEHATGYKQDKNVGVYAGRYYEGRYLAGIVAGRMSKSGNIGYVAAFPIPEVVMGINAFTRGLRSVNRDAQVRVVWINAWFDPAKERDAADALLAQGADLVTHHTDSTAVVQAAEARGRYAIGYHSDMSRFAPHAHLTAVTHHWESFYTRTTAAVLEGRWVSENVWGGIKDGMVALAPLSAAVPADVAAQVGEQQQAIIDGTLQPFQGPLFDQAGRQVIGAGSTLTDEELLKMNYFVEGVVGRLPK</sequence>
<feature type="chain" id="PRO_5020224019" evidence="2">
    <location>
        <begin position="28"/>
        <end position="366"/>
    </location>
</feature>
<dbReference type="InterPro" id="IPR006311">
    <property type="entry name" value="TAT_signal"/>
</dbReference>
<keyword evidence="5" id="KW-1185">Reference proteome</keyword>
<proteinExistence type="predicted"/>
<evidence type="ECO:0000313" key="4">
    <source>
        <dbReference type="EMBL" id="TCO77329.1"/>
    </source>
</evidence>
<organism evidence="4 5">
    <name type="scientific">Plasticicumulans lactativorans</name>
    <dbReference type="NCBI Taxonomy" id="1133106"/>
    <lineage>
        <taxon>Bacteria</taxon>
        <taxon>Pseudomonadati</taxon>
        <taxon>Pseudomonadota</taxon>
        <taxon>Gammaproteobacteria</taxon>
        <taxon>Candidatus Competibacteraceae</taxon>
        <taxon>Plasticicumulans</taxon>
    </lineage>
</organism>
<evidence type="ECO:0000259" key="3">
    <source>
        <dbReference type="Pfam" id="PF02608"/>
    </source>
</evidence>
<feature type="domain" description="ABC transporter substrate-binding protein PnrA-like" evidence="3">
    <location>
        <begin position="37"/>
        <end position="320"/>
    </location>
</feature>
<dbReference type="Gene3D" id="3.40.50.2300">
    <property type="match status" value="2"/>
</dbReference>
<dbReference type="GO" id="GO:0005886">
    <property type="term" value="C:plasma membrane"/>
    <property type="evidence" value="ECO:0007669"/>
    <property type="project" value="InterPro"/>
</dbReference>
<dbReference type="OrthoDB" id="9769871at2"/>
<dbReference type="EMBL" id="SLWY01000026">
    <property type="protein sequence ID" value="TCO77329.1"/>
    <property type="molecule type" value="Genomic_DNA"/>
</dbReference>
<accession>A0A4R2L0M0</accession>
<evidence type="ECO:0000313" key="5">
    <source>
        <dbReference type="Proteomes" id="UP000295765"/>
    </source>
</evidence>
<keyword evidence="1 2" id="KW-0732">Signal</keyword>
<gene>
    <name evidence="4" type="ORF">EV699_12615</name>
</gene>
<name>A0A4R2L0M0_9GAMM</name>
<dbReference type="PROSITE" id="PS51318">
    <property type="entry name" value="TAT"/>
    <property type="match status" value="1"/>
</dbReference>
<comment type="caution">
    <text evidence="4">The sequence shown here is derived from an EMBL/GenBank/DDBJ whole genome shotgun (WGS) entry which is preliminary data.</text>
</comment>
<dbReference type="PANTHER" id="PTHR43208:SF1">
    <property type="entry name" value="ABC TRANSPORTER SUBSTRATE-BINDING PROTEIN"/>
    <property type="match status" value="1"/>
</dbReference>
<dbReference type="CDD" id="cd19963">
    <property type="entry name" value="PBP1_BMP-like"/>
    <property type="match status" value="1"/>
</dbReference>
<protein>
    <submittedName>
        <fullName evidence="4">Nucleoside-binding protein</fullName>
    </submittedName>
</protein>